<organism evidence="1 2">
    <name type="scientific">Apostasia shenzhenica</name>
    <dbReference type="NCBI Taxonomy" id="1088818"/>
    <lineage>
        <taxon>Eukaryota</taxon>
        <taxon>Viridiplantae</taxon>
        <taxon>Streptophyta</taxon>
        <taxon>Embryophyta</taxon>
        <taxon>Tracheophyta</taxon>
        <taxon>Spermatophyta</taxon>
        <taxon>Magnoliopsida</taxon>
        <taxon>Liliopsida</taxon>
        <taxon>Asparagales</taxon>
        <taxon>Orchidaceae</taxon>
        <taxon>Apostasioideae</taxon>
        <taxon>Apostasia</taxon>
    </lineage>
</organism>
<name>A0A2I0B6J2_9ASPA</name>
<protein>
    <submittedName>
        <fullName evidence="1">Uncharacterized protein</fullName>
    </submittedName>
</protein>
<sequence>MACKSRYSYRTSYLSRGQIDERYRSHSSLRDYDRGLQQHRLRERPKIFESPRYSHYCTPASYHYEPDYYNRYDPYIDYSDYNSYEKYGSYSEYDSYCTLRAYDNKTPPRRRDDFDHTPSVQVCNVSSYEGRGLTEKELIDSQKRETLLKICRQIEELTDRLVRIEAVRSKNNFGSMHVDSTNMSELSIDSHVDGTIDTLGDLQNHVLEKKSSLEVENVIVMNSDLVVAASSYSLKEDNKLLPELQDLSLVEALEASISDTYLVSNETIPSALVDISTLSYSTCYSNPLFEIHDSELEDKEVSIVELSLSELKSSDNHQEEPFSVVEKGLDFSQLGVPQYEELESFQLIVTRYVLDPIPYESILLHSELMIEFVLLSLKK</sequence>
<dbReference type="EMBL" id="KZ451908">
    <property type="protein sequence ID" value="PKA63391.1"/>
    <property type="molecule type" value="Genomic_DNA"/>
</dbReference>
<proteinExistence type="predicted"/>
<gene>
    <name evidence="1" type="ORF">AXF42_Ash005286</name>
</gene>
<accession>A0A2I0B6J2</accession>
<evidence type="ECO:0000313" key="1">
    <source>
        <dbReference type="EMBL" id="PKA63391.1"/>
    </source>
</evidence>
<keyword evidence="2" id="KW-1185">Reference proteome</keyword>
<dbReference type="Proteomes" id="UP000236161">
    <property type="component" value="Unassembled WGS sequence"/>
</dbReference>
<reference evidence="1 2" key="1">
    <citation type="journal article" date="2017" name="Nature">
        <title>The Apostasia genome and the evolution of orchids.</title>
        <authorList>
            <person name="Zhang G.Q."/>
            <person name="Liu K.W."/>
            <person name="Li Z."/>
            <person name="Lohaus R."/>
            <person name="Hsiao Y.Y."/>
            <person name="Niu S.C."/>
            <person name="Wang J.Y."/>
            <person name="Lin Y.C."/>
            <person name="Xu Q."/>
            <person name="Chen L.J."/>
            <person name="Yoshida K."/>
            <person name="Fujiwara S."/>
            <person name="Wang Z.W."/>
            <person name="Zhang Y.Q."/>
            <person name="Mitsuda N."/>
            <person name="Wang M."/>
            <person name="Liu G.H."/>
            <person name="Pecoraro L."/>
            <person name="Huang H.X."/>
            <person name="Xiao X.J."/>
            <person name="Lin M."/>
            <person name="Wu X.Y."/>
            <person name="Wu W.L."/>
            <person name="Chen Y.Y."/>
            <person name="Chang S.B."/>
            <person name="Sakamoto S."/>
            <person name="Ohme-Takagi M."/>
            <person name="Yagi M."/>
            <person name="Zeng S.J."/>
            <person name="Shen C.Y."/>
            <person name="Yeh C.M."/>
            <person name="Luo Y.B."/>
            <person name="Tsai W.C."/>
            <person name="Van de Peer Y."/>
            <person name="Liu Z.J."/>
        </authorList>
    </citation>
    <scope>NUCLEOTIDE SEQUENCE [LARGE SCALE GENOMIC DNA]</scope>
    <source>
        <strain evidence="2">cv. Shenzhen</strain>
        <tissue evidence="1">Stem</tissue>
    </source>
</reference>
<dbReference type="AlphaFoldDB" id="A0A2I0B6J2"/>
<evidence type="ECO:0000313" key="2">
    <source>
        <dbReference type="Proteomes" id="UP000236161"/>
    </source>
</evidence>